<dbReference type="EMBL" id="JAHLQK010000001">
    <property type="protein sequence ID" value="MBU5675616.1"/>
    <property type="molecule type" value="Genomic_DNA"/>
</dbReference>
<dbReference type="RefSeq" id="WP_216415083.1">
    <property type="nucleotide sequence ID" value="NZ_JAHLQK010000001.1"/>
</dbReference>
<organism evidence="1 2">
    <name type="scientific">Alkaliphilus flagellatus</name>
    <dbReference type="NCBI Taxonomy" id="2841507"/>
    <lineage>
        <taxon>Bacteria</taxon>
        <taxon>Bacillati</taxon>
        <taxon>Bacillota</taxon>
        <taxon>Clostridia</taxon>
        <taxon>Peptostreptococcales</taxon>
        <taxon>Natronincolaceae</taxon>
        <taxon>Alkaliphilus</taxon>
    </lineage>
</organism>
<protein>
    <submittedName>
        <fullName evidence="1">Uncharacterized protein</fullName>
    </submittedName>
</protein>
<name>A0ABS6G2M3_9FIRM</name>
<comment type="caution">
    <text evidence="1">The sequence shown here is derived from an EMBL/GenBank/DDBJ whole genome shotgun (WGS) entry which is preliminary data.</text>
</comment>
<gene>
    <name evidence="1" type="ORF">KQI88_04225</name>
</gene>
<evidence type="ECO:0000313" key="2">
    <source>
        <dbReference type="Proteomes" id="UP000779508"/>
    </source>
</evidence>
<accession>A0ABS6G2M3</accession>
<reference evidence="1 2" key="1">
    <citation type="submission" date="2021-06" db="EMBL/GenBank/DDBJ databases">
        <authorList>
            <person name="Sun Q."/>
            <person name="Li D."/>
        </authorList>
    </citation>
    <scope>NUCLEOTIDE SEQUENCE [LARGE SCALE GENOMIC DNA]</scope>
    <source>
        <strain evidence="1 2">MSJ-5</strain>
    </source>
</reference>
<dbReference type="Proteomes" id="UP000779508">
    <property type="component" value="Unassembled WGS sequence"/>
</dbReference>
<evidence type="ECO:0000313" key="1">
    <source>
        <dbReference type="EMBL" id="MBU5675616.1"/>
    </source>
</evidence>
<proteinExistence type="predicted"/>
<sequence>MNSKKLNELLRAFKAGDYSRLQEVKSMVSEDDYQKAVDLFNQYSDKPEDEILDELAKLKKSVPNHEEMINRIKPFLNQEQLSRLDKVMDYLNNQD</sequence>
<keyword evidence="2" id="KW-1185">Reference proteome</keyword>